<dbReference type="Proteomes" id="UP001057402">
    <property type="component" value="Chromosome 7"/>
</dbReference>
<dbReference type="EMBL" id="CM042886">
    <property type="protein sequence ID" value="KAI4339755.1"/>
    <property type="molecule type" value="Genomic_DNA"/>
</dbReference>
<keyword evidence="2" id="KW-1185">Reference proteome</keyword>
<evidence type="ECO:0000313" key="2">
    <source>
        <dbReference type="Proteomes" id="UP001057402"/>
    </source>
</evidence>
<protein>
    <submittedName>
        <fullName evidence="1">Uncharacterized protein</fullName>
    </submittedName>
</protein>
<sequence length="146" mass="16041">MATEAVECCMCGDRGLSDELVPCASCNFRSQHRYCSSRYPDAESYDTCNWCLSERNDGNGTPREKHGRTSSQELLNSGSPSPRKRKAGKGGEGAAKRRNMPPPTSPSGKVGGDGDEGERSSSVMPMRYVLRNNRGRRYKLLDEVST</sequence>
<evidence type="ECO:0000313" key="1">
    <source>
        <dbReference type="EMBL" id="KAI4339755.1"/>
    </source>
</evidence>
<gene>
    <name evidence="1" type="ORF">MLD38_024663</name>
</gene>
<accession>A0ACB9NZS8</accession>
<reference evidence="2" key="1">
    <citation type="journal article" date="2023" name="Front. Plant Sci.">
        <title>Chromosomal-level genome assembly of Melastoma candidum provides insights into trichome evolution.</title>
        <authorList>
            <person name="Zhong Y."/>
            <person name="Wu W."/>
            <person name="Sun C."/>
            <person name="Zou P."/>
            <person name="Liu Y."/>
            <person name="Dai S."/>
            <person name="Zhou R."/>
        </authorList>
    </citation>
    <scope>NUCLEOTIDE SEQUENCE [LARGE SCALE GENOMIC DNA]</scope>
</reference>
<proteinExistence type="predicted"/>
<organism evidence="1 2">
    <name type="scientific">Melastoma candidum</name>
    <dbReference type="NCBI Taxonomy" id="119954"/>
    <lineage>
        <taxon>Eukaryota</taxon>
        <taxon>Viridiplantae</taxon>
        <taxon>Streptophyta</taxon>
        <taxon>Embryophyta</taxon>
        <taxon>Tracheophyta</taxon>
        <taxon>Spermatophyta</taxon>
        <taxon>Magnoliopsida</taxon>
        <taxon>eudicotyledons</taxon>
        <taxon>Gunneridae</taxon>
        <taxon>Pentapetalae</taxon>
        <taxon>rosids</taxon>
        <taxon>malvids</taxon>
        <taxon>Myrtales</taxon>
        <taxon>Melastomataceae</taxon>
        <taxon>Melastomatoideae</taxon>
        <taxon>Melastomateae</taxon>
        <taxon>Melastoma</taxon>
    </lineage>
</organism>
<name>A0ACB9NZS8_9MYRT</name>
<comment type="caution">
    <text evidence="1">The sequence shown here is derived from an EMBL/GenBank/DDBJ whole genome shotgun (WGS) entry which is preliminary data.</text>
</comment>